<keyword evidence="8" id="KW-1185">Reference proteome</keyword>
<dbReference type="GO" id="GO:0003743">
    <property type="term" value="F:translation initiation factor activity"/>
    <property type="evidence" value="ECO:0007669"/>
    <property type="project" value="UniProtKB-UniRule"/>
</dbReference>
<dbReference type="AlphaFoldDB" id="A0A7J7KM21"/>
<evidence type="ECO:0000256" key="4">
    <source>
        <dbReference type="ARBA" id="ARBA00022917"/>
    </source>
</evidence>
<dbReference type="PIRSF" id="PIRSF016281">
    <property type="entry name" value="EIF-3_zeta"/>
    <property type="match status" value="1"/>
</dbReference>
<proteinExistence type="inferred from homology"/>
<keyword evidence="1 5" id="KW-0963">Cytoplasm</keyword>
<keyword evidence="2 5" id="KW-0396">Initiation factor</keyword>
<dbReference type="HAMAP" id="MF_03003">
    <property type="entry name" value="eIF3d"/>
    <property type="match status" value="1"/>
</dbReference>
<feature type="region of interest" description="Disordered" evidence="6">
    <location>
        <begin position="522"/>
        <end position="551"/>
    </location>
</feature>
<evidence type="ECO:0000256" key="1">
    <source>
        <dbReference type="ARBA" id="ARBA00022490"/>
    </source>
</evidence>
<evidence type="ECO:0000256" key="2">
    <source>
        <dbReference type="ARBA" id="ARBA00022540"/>
    </source>
</evidence>
<dbReference type="EMBL" id="VXIV02000291">
    <property type="protein sequence ID" value="KAF6039211.1"/>
    <property type="molecule type" value="Genomic_DNA"/>
</dbReference>
<protein>
    <recommendedName>
        <fullName evidence="5">Eukaryotic translation initiation factor 3 subunit D</fullName>
        <shortName evidence="5">eIF3d</shortName>
    </recommendedName>
    <alternativeName>
        <fullName evidence="5">Eukaryotic translation initiation factor 3 subunit 7</fullName>
    </alternativeName>
</protein>
<dbReference type="GO" id="GO:0098808">
    <property type="term" value="F:mRNA cap binding"/>
    <property type="evidence" value="ECO:0007669"/>
    <property type="project" value="UniProtKB-UniRule"/>
</dbReference>
<keyword evidence="4 5" id="KW-0648">Protein biosynthesis</keyword>
<feature type="region of interest" description="RNA gate" evidence="5">
    <location>
        <begin position="285"/>
        <end position="299"/>
    </location>
</feature>
<dbReference type="GO" id="GO:0033290">
    <property type="term" value="C:eukaryotic 48S preinitiation complex"/>
    <property type="evidence" value="ECO:0007669"/>
    <property type="project" value="UniProtKB-UniRule"/>
</dbReference>
<accession>A0A7J7KM21</accession>
<comment type="similarity">
    <text evidence="5">Belongs to the eIF-3 subunit D family.</text>
</comment>
<dbReference type="OrthoDB" id="16538at2759"/>
<evidence type="ECO:0000256" key="6">
    <source>
        <dbReference type="SAM" id="MobiDB-lite"/>
    </source>
</evidence>
<organism evidence="7 8">
    <name type="scientific">Bugula neritina</name>
    <name type="common">Brown bryozoan</name>
    <name type="synonym">Sertularia neritina</name>
    <dbReference type="NCBI Taxonomy" id="10212"/>
    <lineage>
        <taxon>Eukaryota</taxon>
        <taxon>Metazoa</taxon>
        <taxon>Spiralia</taxon>
        <taxon>Lophotrochozoa</taxon>
        <taxon>Bryozoa</taxon>
        <taxon>Gymnolaemata</taxon>
        <taxon>Cheilostomatida</taxon>
        <taxon>Flustrina</taxon>
        <taxon>Buguloidea</taxon>
        <taxon>Bugulidae</taxon>
        <taxon>Bugula</taxon>
    </lineage>
</organism>
<dbReference type="InterPro" id="IPR007783">
    <property type="entry name" value="eIF3d"/>
</dbReference>
<comment type="domain">
    <text evidence="5">The RNA gate region regulates mRNA cap recognition to prevent promiscuous mRNA-binding before assembly of eif3d into the full eukaryotic translation initiation factor 3 (eIF-3) complex.</text>
</comment>
<dbReference type="PANTHER" id="PTHR12399:SF0">
    <property type="entry name" value="EUKARYOTIC TRANSLATION INITIATION FACTOR 3 SUBUNIT D"/>
    <property type="match status" value="1"/>
</dbReference>
<keyword evidence="3" id="KW-0694">RNA-binding</keyword>
<dbReference type="GO" id="GO:0001732">
    <property type="term" value="P:formation of cytoplasmic translation initiation complex"/>
    <property type="evidence" value="ECO:0007669"/>
    <property type="project" value="UniProtKB-UniRule"/>
</dbReference>
<evidence type="ECO:0000313" key="7">
    <source>
        <dbReference type="EMBL" id="KAF6039211.1"/>
    </source>
</evidence>
<evidence type="ECO:0000256" key="3">
    <source>
        <dbReference type="ARBA" id="ARBA00022884"/>
    </source>
</evidence>
<dbReference type="GO" id="GO:0002191">
    <property type="term" value="P:cap-dependent translational initiation"/>
    <property type="evidence" value="ECO:0007669"/>
    <property type="project" value="UniProtKB-UniRule"/>
</dbReference>
<feature type="compositionally biased region" description="Acidic residues" evidence="6">
    <location>
        <begin position="528"/>
        <end position="551"/>
    </location>
</feature>
<dbReference type="GO" id="GO:0005852">
    <property type="term" value="C:eukaryotic translation initiation factor 3 complex"/>
    <property type="evidence" value="ECO:0007669"/>
    <property type="project" value="UniProtKB-UniRule"/>
</dbReference>
<dbReference type="Pfam" id="PF05091">
    <property type="entry name" value="eIF-3_zeta"/>
    <property type="match status" value="1"/>
</dbReference>
<name>A0A7J7KM21_BUGNE</name>
<reference evidence="7" key="1">
    <citation type="submission" date="2020-06" db="EMBL/GenBank/DDBJ databases">
        <title>Draft genome of Bugula neritina, a colonial animal packing powerful symbionts and potential medicines.</title>
        <authorList>
            <person name="Rayko M."/>
        </authorList>
    </citation>
    <scope>NUCLEOTIDE SEQUENCE [LARGE SCALE GENOMIC DNA]</scope>
    <source>
        <strain evidence="7">Kwan_BN1</strain>
    </source>
</reference>
<comment type="subcellular location">
    <subcellularLocation>
        <location evidence="5">Cytoplasm</location>
    </subcellularLocation>
</comment>
<comment type="subunit">
    <text evidence="5">Component of the eukaryotic translation initiation factor 3 (eIF-3) complex.</text>
</comment>
<gene>
    <name evidence="7" type="ORF">EB796_002481</name>
</gene>
<feature type="compositionally biased region" description="Polar residues" evidence="6">
    <location>
        <begin position="113"/>
        <end position="122"/>
    </location>
</feature>
<feature type="region of interest" description="Disordered" evidence="6">
    <location>
        <begin position="102"/>
        <end position="160"/>
    </location>
</feature>
<dbReference type="PANTHER" id="PTHR12399">
    <property type="entry name" value="EUKARYOTIC TRANSLATION INITIATION FACTOR 3 SUBUNIT 7"/>
    <property type="match status" value="1"/>
</dbReference>
<comment type="function">
    <text evidence="5">mRNA cap-binding component of the eukaryotic translation initiation factor 3 (eIF-3) complex, which is involved in protein synthesis of a specialized repertoire of mRNAs and, together with other initiation factors, stimulates binding of mRNA and methionyl-tRNAi to the 40S ribosome. The eIF-3 complex specifically targets and initiates translation of a subset of mRNAs involved in cell proliferation. In the eIF-3 complex, eif3d specifically recognizes and binds the 7-methylguanosine cap of a subset of mRNAs.</text>
</comment>
<dbReference type="Proteomes" id="UP000593567">
    <property type="component" value="Unassembled WGS sequence"/>
</dbReference>
<comment type="caution">
    <text evidence="7">The sequence shown here is derived from an EMBL/GenBank/DDBJ whole genome shotgun (WGS) entry which is preliminary data.</text>
</comment>
<evidence type="ECO:0000313" key="8">
    <source>
        <dbReference type="Proteomes" id="UP000593567"/>
    </source>
</evidence>
<evidence type="ECO:0000256" key="5">
    <source>
        <dbReference type="HAMAP-Rule" id="MF_03003"/>
    </source>
</evidence>
<sequence length="551" mass="63714">MAKFIPPEIQDNANGWGPCQLPNQFKDMPYQPFSKADRLGKISDWFGTTYQGRYYNKYSSAFGSGQQYSYIHEEDESSFQLVDTSRNTKPVYQRSKYKYNLQRQHREKKAAQTAEQKVLSKTQKNRERDRLRQQRIWQKNYGKAMQDNRNRQNGPTKNRDASVKVLESWQVLEDMDYIRLQKLNLPTVIEGEDLYVAGSLEMYDKRFDRVNTRTEKKLLRMNKTVHTVTTTDDPIIRKLARQGNVFVTDVILTTLMCCTRSVYPWDIVVQKVKDKIFLDKREDSAFNLLTVSETAIHPPDDEGASNSINSPKNLSMEATYINHNFAQQVLHHEDRFNFDNANPFLTEDEDPKNIASVAYRYRRFDIGNGLQVVVRCEHDGYVQGANGEKQFLTIKALNEWDPRSSGGVDYRTKLDMQRGAVVATELKNNSFKLAKWTAGAILAGSDQLKFGFVSRQSPKDSRNHTVLGVMQFKPAEFAQQMNLNMENAWGILRCILDFIKKLDDGKYLIMKDPNKPMVRIYNVPDNTFESDEDESSEEDEETESSDEGDDE</sequence>
<dbReference type="GO" id="GO:0016282">
    <property type="term" value="C:eukaryotic 43S preinitiation complex"/>
    <property type="evidence" value="ECO:0007669"/>
    <property type="project" value="UniProtKB-UniRule"/>
</dbReference>